<comment type="caution">
    <text evidence="2">The sequence shown here is derived from an EMBL/GenBank/DDBJ whole genome shotgun (WGS) entry which is preliminary data.</text>
</comment>
<gene>
    <name evidence="2" type="ORF">QYF62_17640</name>
</gene>
<organism evidence="2 3">
    <name type="scientific">Dietzia maris</name>
    <dbReference type="NCBI Taxonomy" id="37915"/>
    <lineage>
        <taxon>Bacteria</taxon>
        <taxon>Bacillati</taxon>
        <taxon>Actinomycetota</taxon>
        <taxon>Actinomycetes</taxon>
        <taxon>Mycobacteriales</taxon>
        <taxon>Dietziaceae</taxon>
        <taxon>Dietzia</taxon>
    </lineage>
</organism>
<dbReference type="Proteomes" id="UP001172702">
    <property type="component" value="Unassembled WGS sequence"/>
</dbReference>
<name>A0ABT8H5V5_9ACTN</name>
<feature type="transmembrane region" description="Helical" evidence="1">
    <location>
        <begin position="81"/>
        <end position="101"/>
    </location>
</feature>
<evidence type="ECO:0000256" key="1">
    <source>
        <dbReference type="SAM" id="Phobius"/>
    </source>
</evidence>
<reference evidence="2 3" key="1">
    <citation type="submission" date="2023-07" db="EMBL/GenBank/DDBJ databases">
        <title>Strategy for survival of the halotoleranting strain Dietzia MX2 from the Yakshinskoe mineral salts deposit.</title>
        <authorList>
            <person name="Kharitonova M.A."/>
            <person name="Kupriyanova-Ashina F.G."/>
            <person name="Shakirov T.R."/>
            <person name="Vafina M.S."/>
            <person name="Ilinskaya O.N."/>
        </authorList>
    </citation>
    <scope>NUCLEOTIDE SEQUENCE [LARGE SCALE GENOMIC DNA]</scope>
    <source>
        <strain evidence="2 3">MX2</strain>
    </source>
</reference>
<keyword evidence="1" id="KW-1133">Transmembrane helix</keyword>
<evidence type="ECO:0000313" key="3">
    <source>
        <dbReference type="Proteomes" id="UP001172702"/>
    </source>
</evidence>
<sequence length="219" mass="22802">MVDVRLAIPPEIAAGIAAGQLVRNGSVVRTLAGQFFAFLDEVDGPTSSPAAAGAVASVKKSSAAGSSAADRALALARANPVTAGGVGIAAAVTVGAVALAGREARRRKAASDESIRRFWSALQHYVVQTGDGSVTGVVIDDLQAAWSAVQSLPGKRLREVITNPNLLMLMQPIADYTRDLAAANDTELPIDFSRNPQVVDLQKYLEQQRQILDGLGDTA</sequence>
<keyword evidence="3" id="KW-1185">Reference proteome</keyword>
<keyword evidence="1" id="KW-0472">Membrane</keyword>
<dbReference type="EMBL" id="JAUHTB010000049">
    <property type="protein sequence ID" value="MDN4507850.1"/>
    <property type="molecule type" value="Genomic_DNA"/>
</dbReference>
<keyword evidence="1" id="KW-0812">Transmembrane</keyword>
<accession>A0ABT8H5V5</accession>
<evidence type="ECO:0000313" key="2">
    <source>
        <dbReference type="EMBL" id="MDN4507850.1"/>
    </source>
</evidence>
<protein>
    <submittedName>
        <fullName evidence="2">Uncharacterized protein</fullName>
    </submittedName>
</protein>
<dbReference type="RefSeq" id="WP_154829662.1">
    <property type="nucleotide sequence ID" value="NZ_JAUHTB010000049.1"/>
</dbReference>
<proteinExistence type="predicted"/>